<keyword evidence="3 7" id="KW-0378">Hydrolase</keyword>
<sequence>MRHSPLLFGALGLSDVFVSAASTLLSGGTIIAWDDDSNYLEVVRDGSLLITDDRIVSVNKDPRPSQLPNGTTVVDVSGQIVTPGFVDTHRHGWQTVYKTIASNVSLAEYFNRYGEFFAADKFTAEDVYISQLAGLYEAMNTGVTTLLDHASHTWSNDTSYAGLNASVDSGARVFWSFAFHNITSLNYTISEQIPLFREMAENKKELLRESPTELGIAYDSWGPNTSVGDAQEIAALVKEYNVSVMTTHSLAGPWGISNLPTNVQQFGILNGTTPIVFSHASFITADDVSLLRSTNQYVSITAESEMQYGHGHPHSYDYQDQTALGIDTHFTYSADILTQARLWLQSTRLHYYEQVLDNWKVPTYSPMTVNQAFILATRSGGLALRRNDLGVIKAGAKADVVVWDAENSPSMLGWQDPVAAVIMHASVGDVLHVLVNGKFVKKDGKLVSDEYPTIRKNFLKAAKRIQDIWKSLPYPSYDVPYPSSGYSYGTPETVDVQRGNDTGYGTLFLI</sequence>
<dbReference type="HOGENOM" id="CLU_012358_11_1_1"/>
<evidence type="ECO:0000259" key="6">
    <source>
        <dbReference type="Pfam" id="PF01979"/>
    </source>
</evidence>
<dbReference type="GO" id="GO:0046872">
    <property type="term" value="F:metal ion binding"/>
    <property type="evidence" value="ECO:0007669"/>
    <property type="project" value="UniProtKB-KW"/>
</dbReference>
<dbReference type="InterPro" id="IPR032466">
    <property type="entry name" value="Metal_Hydrolase"/>
</dbReference>
<dbReference type="GO" id="GO:0019239">
    <property type="term" value="F:deaminase activity"/>
    <property type="evidence" value="ECO:0007669"/>
    <property type="project" value="TreeGrafter"/>
</dbReference>
<gene>
    <name evidence="7" type="ORF">M419DRAFT_33708</name>
</gene>
<proteinExistence type="predicted"/>
<evidence type="ECO:0000256" key="3">
    <source>
        <dbReference type="ARBA" id="ARBA00022801"/>
    </source>
</evidence>
<reference evidence="8" key="1">
    <citation type="journal article" date="2013" name="Ind. Biotechnol.">
        <title>Comparative genomics analysis of Trichoderma reesei strains.</title>
        <authorList>
            <person name="Koike H."/>
            <person name="Aerts A."/>
            <person name="LaButti K."/>
            <person name="Grigoriev I.V."/>
            <person name="Baker S.E."/>
        </authorList>
    </citation>
    <scope>NUCLEOTIDE SEQUENCE [LARGE SCALE GENOMIC DNA]</scope>
    <source>
        <strain evidence="8">ATCC 56765 / BCRC 32924 / NRRL 11460 / Rut C-30</strain>
    </source>
</reference>
<feature type="domain" description="Amidohydrolase-related" evidence="6">
    <location>
        <begin position="80"/>
        <end position="440"/>
    </location>
</feature>
<evidence type="ECO:0000313" key="8">
    <source>
        <dbReference type="Proteomes" id="UP000024376"/>
    </source>
</evidence>
<dbReference type="PANTHER" id="PTHR11271:SF37">
    <property type="entry name" value="FAMILY PROTEIN, PUTATIVE (AFU_ORTHOLOGUE AFUA_4G00460)-RELATED"/>
    <property type="match status" value="1"/>
</dbReference>
<dbReference type="Proteomes" id="UP000024376">
    <property type="component" value="Unassembled WGS sequence"/>
</dbReference>
<dbReference type="InterPro" id="IPR011059">
    <property type="entry name" value="Metal-dep_hydrolase_composite"/>
</dbReference>
<dbReference type="SUPFAM" id="SSF51338">
    <property type="entry name" value="Composite domain of metallo-dependent hydrolases"/>
    <property type="match status" value="1"/>
</dbReference>
<evidence type="ECO:0000256" key="5">
    <source>
        <dbReference type="SAM" id="SignalP"/>
    </source>
</evidence>
<dbReference type="GO" id="GO:0005829">
    <property type="term" value="C:cytosol"/>
    <property type="evidence" value="ECO:0007669"/>
    <property type="project" value="TreeGrafter"/>
</dbReference>
<dbReference type="Gene3D" id="3.20.20.140">
    <property type="entry name" value="Metal-dependent hydrolases"/>
    <property type="match status" value="1"/>
</dbReference>
<evidence type="ECO:0000313" key="7">
    <source>
        <dbReference type="EMBL" id="ETS03638.1"/>
    </source>
</evidence>
<dbReference type="AlphaFoldDB" id="A0A024SEX1"/>
<dbReference type="KEGG" id="trr:M419DRAFT_33708"/>
<feature type="signal peptide" evidence="5">
    <location>
        <begin position="1"/>
        <end position="21"/>
    </location>
</feature>
<evidence type="ECO:0000256" key="2">
    <source>
        <dbReference type="ARBA" id="ARBA00022723"/>
    </source>
</evidence>
<evidence type="ECO:0000256" key="1">
    <source>
        <dbReference type="ARBA" id="ARBA00001947"/>
    </source>
</evidence>
<feature type="chain" id="PRO_5001533848" evidence="5">
    <location>
        <begin position="22"/>
        <end position="510"/>
    </location>
</feature>
<organism evidence="7 8">
    <name type="scientific">Hypocrea jecorina (strain ATCC 56765 / BCRC 32924 / NRRL 11460 / Rut C-30)</name>
    <name type="common">Trichoderma reesei</name>
    <dbReference type="NCBI Taxonomy" id="1344414"/>
    <lineage>
        <taxon>Eukaryota</taxon>
        <taxon>Fungi</taxon>
        <taxon>Dikarya</taxon>
        <taxon>Ascomycota</taxon>
        <taxon>Pezizomycotina</taxon>
        <taxon>Sordariomycetes</taxon>
        <taxon>Hypocreomycetidae</taxon>
        <taxon>Hypocreales</taxon>
        <taxon>Hypocreaceae</taxon>
        <taxon>Trichoderma</taxon>
    </lineage>
</organism>
<dbReference type="EMBL" id="KI911142">
    <property type="protein sequence ID" value="ETS03638.1"/>
    <property type="molecule type" value="Genomic_DNA"/>
</dbReference>
<dbReference type="InterPro" id="IPR051607">
    <property type="entry name" value="Metallo-dep_hydrolases"/>
</dbReference>
<protein>
    <submittedName>
        <fullName evidence="7">Metallo-dependent hydrolase</fullName>
    </submittedName>
</protein>
<accession>A0A024SEX1</accession>
<dbReference type="Pfam" id="PF01979">
    <property type="entry name" value="Amidohydro_1"/>
    <property type="match status" value="1"/>
</dbReference>
<comment type="cofactor">
    <cofactor evidence="1">
        <name>Zn(2+)</name>
        <dbReference type="ChEBI" id="CHEBI:29105"/>
    </cofactor>
</comment>
<evidence type="ECO:0000256" key="4">
    <source>
        <dbReference type="ARBA" id="ARBA00022833"/>
    </source>
</evidence>
<dbReference type="Gene3D" id="2.30.40.10">
    <property type="entry name" value="Urease, subunit C, domain 1"/>
    <property type="match status" value="1"/>
</dbReference>
<keyword evidence="4" id="KW-0862">Zinc</keyword>
<dbReference type="InterPro" id="IPR006680">
    <property type="entry name" value="Amidohydro-rel"/>
</dbReference>
<dbReference type="OrthoDB" id="194468at2759"/>
<name>A0A024SEX1_HYPJR</name>
<dbReference type="PANTHER" id="PTHR11271">
    <property type="entry name" value="GUANINE DEAMINASE"/>
    <property type="match status" value="1"/>
</dbReference>
<dbReference type="SUPFAM" id="SSF51556">
    <property type="entry name" value="Metallo-dependent hydrolases"/>
    <property type="match status" value="1"/>
</dbReference>
<keyword evidence="2" id="KW-0479">Metal-binding</keyword>
<keyword evidence="5" id="KW-0732">Signal</keyword>